<keyword evidence="2" id="KW-1185">Reference proteome</keyword>
<dbReference type="Proteomes" id="UP001497392">
    <property type="component" value="Unassembled WGS sequence"/>
</dbReference>
<evidence type="ECO:0000313" key="2">
    <source>
        <dbReference type="Proteomes" id="UP001497392"/>
    </source>
</evidence>
<accession>A0ABP1G3W7</accession>
<protein>
    <submittedName>
        <fullName evidence="1">G8794 protein</fullName>
    </submittedName>
</protein>
<dbReference type="EMBL" id="CAXHTA020000015">
    <property type="protein sequence ID" value="CAL5225992.1"/>
    <property type="molecule type" value="Genomic_DNA"/>
</dbReference>
<organism evidence="1 2">
    <name type="scientific">Coccomyxa viridis</name>
    <dbReference type="NCBI Taxonomy" id="1274662"/>
    <lineage>
        <taxon>Eukaryota</taxon>
        <taxon>Viridiplantae</taxon>
        <taxon>Chlorophyta</taxon>
        <taxon>core chlorophytes</taxon>
        <taxon>Trebouxiophyceae</taxon>
        <taxon>Trebouxiophyceae incertae sedis</taxon>
        <taxon>Coccomyxaceae</taxon>
        <taxon>Coccomyxa</taxon>
    </lineage>
</organism>
<proteinExistence type="predicted"/>
<dbReference type="PANTHER" id="PTHR35732">
    <property type="entry name" value="OS10G0545100 PROTEIN"/>
    <property type="match status" value="1"/>
</dbReference>
<reference evidence="1 2" key="1">
    <citation type="submission" date="2024-06" db="EMBL/GenBank/DDBJ databases">
        <authorList>
            <person name="Kraege A."/>
            <person name="Thomma B."/>
        </authorList>
    </citation>
    <scope>NUCLEOTIDE SEQUENCE [LARGE SCALE GENOMIC DNA]</scope>
</reference>
<sequence>MIDMDADMVKIITCSRDLLAMSLKDALQADAGAFEQLPLGTKRAIFLSGMSGAEVQEVVSAYHDSGLPRSMWAAAVPANYDRSLGALVEDIYGDHQLMMQLEKEAVERKAAQQ</sequence>
<evidence type="ECO:0000313" key="1">
    <source>
        <dbReference type="EMBL" id="CAL5225992.1"/>
    </source>
</evidence>
<comment type="caution">
    <text evidence="1">The sequence shown here is derived from an EMBL/GenBank/DDBJ whole genome shotgun (WGS) entry which is preliminary data.</text>
</comment>
<gene>
    <name evidence="1" type="primary">g8794</name>
    <name evidence="1" type="ORF">VP750_LOCUS7898</name>
</gene>
<dbReference type="PANTHER" id="PTHR35732:SF1">
    <property type="entry name" value="OS10G0545100 PROTEIN"/>
    <property type="match status" value="1"/>
</dbReference>
<dbReference type="InterPro" id="IPR016621">
    <property type="entry name" value="UCP014543"/>
</dbReference>
<dbReference type="Pfam" id="PF12646">
    <property type="entry name" value="DUF3783"/>
    <property type="match status" value="1"/>
</dbReference>
<name>A0ABP1G3W7_9CHLO</name>